<evidence type="ECO:0000259" key="3">
    <source>
        <dbReference type="PROSITE" id="PS51459"/>
    </source>
</evidence>
<feature type="active site" evidence="1">
    <location>
        <position position="213"/>
    </location>
</feature>
<dbReference type="PANTHER" id="PTHR13504">
    <property type="entry name" value="FIDO DOMAIN-CONTAINING PROTEIN DDB_G0283145"/>
    <property type="match status" value="1"/>
</dbReference>
<dbReference type="GO" id="GO:0005524">
    <property type="term" value="F:ATP binding"/>
    <property type="evidence" value="ECO:0007669"/>
    <property type="project" value="UniProtKB-KW"/>
</dbReference>
<dbReference type="InterPro" id="IPR003812">
    <property type="entry name" value="Fido"/>
</dbReference>
<dbReference type="InterPro" id="IPR036597">
    <property type="entry name" value="Fido-like_dom_sf"/>
</dbReference>
<dbReference type="Pfam" id="PF02661">
    <property type="entry name" value="Fic"/>
    <property type="match status" value="1"/>
</dbReference>
<evidence type="ECO:0000256" key="1">
    <source>
        <dbReference type="PIRSR" id="PIRSR640198-1"/>
    </source>
</evidence>
<keyword evidence="2" id="KW-0067">ATP-binding</keyword>
<feature type="domain" description="Fido" evidence="3">
    <location>
        <begin position="121"/>
        <end position="290"/>
    </location>
</feature>
<evidence type="ECO:0000256" key="2">
    <source>
        <dbReference type="PIRSR" id="PIRSR640198-2"/>
    </source>
</evidence>
<reference evidence="4 5" key="1">
    <citation type="journal article" date="2016" name="Nat. Commun.">
        <title>Thousands of microbial genomes shed light on interconnected biogeochemical processes in an aquifer system.</title>
        <authorList>
            <person name="Anantharaman K."/>
            <person name="Brown C.T."/>
            <person name="Hug L.A."/>
            <person name="Sharon I."/>
            <person name="Castelle C.J."/>
            <person name="Probst A.J."/>
            <person name="Thomas B.C."/>
            <person name="Singh A."/>
            <person name="Wilkins M.J."/>
            <person name="Karaoz U."/>
            <person name="Brodie E.L."/>
            <person name="Williams K.H."/>
            <person name="Hubbard S.S."/>
            <person name="Banfield J.F."/>
        </authorList>
    </citation>
    <scope>NUCLEOTIDE SEQUENCE [LARGE SCALE GENOMIC DNA]</scope>
</reference>
<gene>
    <name evidence="4" type="ORF">A2519_12425</name>
</gene>
<dbReference type="PROSITE" id="PS51459">
    <property type="entry name" value="FIDO"/>
    <property type="match status" value="1"/>
</dbReference>
<feature type="binding site" evidence="2">
    <location>
        <begin position="166"/>
        <end position="169"/>
    </location>
    <ligand>
        <name>ATP</name>
        <dbReference type="ChEBI" id="CHEBI:30616"/>
    </ligand>
</feature>
<proteinExistence type="predicted"/>
<evidence type="ECO:0000313" key="4">
    <source>
        <dbReference type="EMBL" id="OGJ99744.1"/>
    </source>
</evidence>
<dbReference type="Proteomes" id="UP000179243">
    <property type="component" value="Unassembled WGS sequence"/>
</dbReference>
<keyword evidence="2" id="KW-0547">Nucleotide-binding</keyword>
<accession>A0A1F7EZD3</accession>
<sequence>MPYKQYNHISQMEPLFTSDSEGRLKLLATTLLAESAALSGSLPQATTKAIASLVHPMNSYYSNLIEGHATNPLDIERALNNDFSEKPEMRALQVESRAHIEVQRLIEARLETTTANKTSICSADFLCFIHKEFYARMPQEYRFVKGPGGQNEPVTPGQFRTREVLVGNHLPPAFASLPDFLKRFAEAYDPAKLDPLSRIIAAAASHHRLAWIHPFLDGNGRVARLFTQTYLSVAGVDSRGLWSIARGLARSRSQYRERLAAADEQRLNDYDGRGNLSDKGLDDFCHFFLETALDQIRFMKGLIAIEGLSERLHRFSSFEAAHGRLRPESAHILREAFLRGTISRGDAIRVTGLPERSGRRILGELINSGLLSTTSPKGPLSITFPIRMAGFIFPGLFPETP</sequence>
<organism evidence="4 5">
    <name type="scientific">Candidatus Raymondbacteria bacterium RIFOXYD12_FULL_49_13</name>
    <dbReference type="NCBI Taxonomy" id="1817890"/>
    <lineage>
        <taxon>Bacteria</taxon>
        <taxon>Raymondiibacteriota</taxon>
    </lineage>
</organism>
<feature type="binding site" evidence="2">
    <location>
        <begin position="217"/>
        <end position="224"/>
    </location>
    <ligand>
        <name>ATP</name>
        <dbReference type="ChEBI" id="CHEBI:30616"/>
    </ligand>
</feature>
<protein>
    <submittedName>
        <fullName evidence="4">Cell filamentation protein Fic</fullName>
    </submittedName>
</protein>
<dbReference type="AlphaFoldDB" id="A0A1F7EZD3"/>
<dbReference type="PANTHER" id="PTHR13504:SF38">
    <property type="entry name" value="FIDO DOMAIN-CONTAINING PROTEIN"/>
    <property type="match status" value="1"/>
</dbReference>
<name>A0A1F7EZD3_UNCRA</name>
<evidence type="ECO:0000313" key="5">
    <source>
        <dbReference type="Proteomes" id="UP000179243"/>
    </source>
</evidence>
<dbReference type="SUPFAM" id="SSF140931">
    <property type="entry name" value="Fic-like"/>
    <property type="match status" value="1"/>
</dbReference>
<dbReference type="InterPro" id="IPR040198">
    <property type="entry name" value="Fido_containing"/>
</dbReference>
<dbReference type="EMBL" id="MFYX01000160">
    <property type="protein sequence ID" value="OGJ99744.1"/>
    <property type="molecule type" value="Genomic_DNA"/>
</dbReference>
<dbReference type="Gene3D" id="1.10.3290.10">
    <property type="entry name" value="Fido-like domain"/>
    <property type="match status" value="1"/>
</dbReference>
<comment type="caution">
    <text evidence="4">The sequence shown here is derived from an EMBL/GenBank/DDBJ whole genome shotgun (WGS) entry which is preliminary data.</text>
</comment>